<feature type="repeat" description="ANK" evidence="3">
    <location>
        <begin position="1056"/>
        <end position="1088"/>
    </location>
</feature>
<gene>
    <name evidence="5" type="ORF">RRF57_006382</name>
</gene>
<name>A0AAN7Z6R7_9PEZI</name>
<dbReference type="EMBL" id="JAWHQM010000016">
    <property type="protein sequence ID" value="KAK5630667.1"/>
    <property type="molecule type" value="Genomic_DNA"/>
</dbReference>
<dbReference type="InterPro" id="IPR002110">
    <property type="entry name" value="Ankyrin_rpt"/>
</dbReference>
<sequence>MATYQFEKQIRDVWDIRKNTKRKEWEDFFEQGDNLNSIQTTPAGQEKPPKSFKRARRYLKATQSSQPTQPPVLSAAPLDSASLEIRDAGINYEININPVHIDNESSYGIDLPFNLESALGTLGGRLSSPNQAPATSQASLTSLLPLLIADDPLVSDLITPAPGSPFNFDFNFDFENTLSTLGDRILSPEQAVSPNQVAARSSSTPGFTHYYGWPGSSPNRSHLLNDNIELALTCPQGVLRNDQSHSSLVQGYCFQSQIGSENSGIELPVQGKITFSSHFINFEEFLRAKGVSFTRTGLAGAESWPSSSGGLTSKFIADVVLSKQQSSTRSASDLEMALSRLGTLIPGESTALITKDQGFETKFIRILLFSMLNGFAGLNHIPVENMLNFLGRLSSISRSFFMVLKESSTPAARTFVDTIFRASIEVKDKHTLKQLLEHRLVDVNETVCFFKSYRYTPIERAAYLQAYSLVATLLQYGANLNKTWRKQRGGALIRLMEGLSTGIGTNRTGITATNDITEMVDLLVGTGARVDVYDVQRAARLFTTYDIVCRLSLAILPSDHRPFFAHSMYTFAIVETAKYLDDTLASQIIRNMIDLCEKDRCGRCLVACADDVERATIEAAELGQLKVVQLLISHVPSSTGVFCAAIRSNRKDLIDLVLSFKPDLNTSLRDIAGFWKDGGSTPLAEAVRLGNEELIKHLHSVGAFARLNDRRHLKPLIMVAARLGDICLMRKLLSLSDSSSRPCRIPLQAITIALENGHEEVAWLLLESGAKIEGALCAALQRRNKPLIQAILNASKELIDEKSLDEALEWGDMSIFEDLMSAGCKTRSFPLEGLCHRCMRDGNTDFFQSSVELVQLLCNLDLQRCLKEAVNMGHSEMVCYLLDIGANPFMSSILEAALPVNLEMLHLLFDKSRPRRAVPKCIGASVLSSVMDESLGNPQAFDALLRTRAVNLKAVEICESIETEESDKCAVTPLGLVLTSLLKTPDKDAWMVRALLDAGSDPNGVAKSFYYGALAQDNFIKSYTGLMLALETTRREIVQLLVDKGADINRKPQFAVKRTPLQYAAELGHLDMVRMLLEQGAEVNAEPAMRGGGTALQLAAISGNCNVAIELLASGASLGALPSKVDGRWPLEGAAEYGRLDMIQFLWDVATARGETDAVLGFQRRHCLRAMNFARENGHMGCRDLISDLSGIPINRLDVENYGAPWLAYNDWNDPSPPSKWDAFFQTGSDEWIDDGDDTDEMGSDWYMS</sequence>
<feature type="compositionally biased region" description="Polar residues" evidence="4">
    <location>
        <begin position="33"/>
        <end position="43"/>
    </location>
</feature>
<feature type="repeat" description="ANK" evidence="3">
    <location>
        <begin position="1091"/>
        <end position="1123"/>
    </location>
</feature>
<evidence type="ECO:0000313" key="5">
    <source>
        <dbReference type="EMBL" id="KAK5630667.1"/>
    </source>
</evidence>
<dbReference type="Proteomes" id="UP001305414">
    <property type="component" value="Unassembled WGS sequence"/>
</dbReference>
<feature type="region of interest" description="Disordered" evidence="4">
    <location>
        <begin position="33"/>
        <end position="52"/>
    </location>
</feature>
<dbReference type="PRINTS" id="PR01415">
    <property type="entry name" value="ANKYRIN"/>
</dbReference>
<protein>
    <recommendedName>
        <fullName evidence="7">Clr5 domain-containing protein</fullName>
    </recommendedName>
</protein>
<evidence type="ECO:0000256" key="3">
    <source>
        <dbReference type="PROSITE-ProRule" id="PRU00023"/>
    </source>
</evidence>
<evidence type="ECO:0000256" key="2">
    <source>
        <dbReference type="ARBA" id="ARBA00023043"/>
    </source>
</evidence>
<dbReference type="Gene3D" id="1.25.40.20">
    <property type="entry name" value="Ankyrin repeat-containing domain"/>
    <property type="match status" value="3"/>
</dbReference>
<dbReference type="PANTHER" id="PTHR24198:SF165">
    <property type="entry name" value="ANKYRIN REPEAT-CONTAINING PROTEIN-RELATED"/>
    <property type="match status" value="1"/>
</dbReference>
<dbReference type="AlphaFoldDB" id="A0AAN7Z6R7"/>
<feature type="repeat" description="ANK" evidence="3">
    <location>
        <begin position="1021"/>
        <end position="1053"/>
    </location>
</feature>
<dbReference type="PANTHER" id="PTHR24198">
    <property type="entry name" value="ANKYRIN REPEAT AND PROTEIN KINASE DOMAIN-CONTAINING PROTEIN"/>
    <property type="match status" value="1"/>
</dbReference>
<keyword evidence="6" id="KW-1185">Reference proteome</keyword>
<reference evidence="5 6" key="1">
    <citation type="submission" date="2023-10" db="EMBL/GenBank/DDBJ databases">
        <title>Draft genome sequence of Xylaria bambusicola isolate GMP-LS, the root and basal stem rot pathogen of sugarcane in Indonesia.</title>
        <authorList>
            <person name="Selvaraj P."/>
            <person name="Muralishankar V."/>
            <person name="Muruganantham S."/>
            <person name="Sp S."/>
            <person name="Haryani S."/>
            <person name="Lau K.J.X."/>
            <person name="Naqvi N.I."/>
        </authorList>
    </citation>
    <scope>NUCLEOTIDE SEQUENCE [LARGE SCALE GENOMIC DNA]</scope>
    <source>
        <strain evidence="5">GMP-LS</strain>
    </source>
</reference>
<proteinExistence type="predicted"/>
<feature type="repeat" description="ANK" evidence="3">
    <location>
        <begin position="678"/>
        <end position="710"/>
    </location>
</feature>
<dbReference type="InterPro" id="IPR036770">
    <property type="entry name" value="Ankyrin_rpt-contain_sf"/>
</dbReference>
<organism evidence="5 6">
    <name type="scientific">Xylaria bambusicola</name>
    <dbReference type="NCBI Taxonomy" id="326684"/>
    <lineage>
        <taxon>Eukaryota</taxon>
        <taxon>Fungi</taxon>
        <taxon>Dikarya</taxon>
        <taxon>Ascomycota</taxon>
        <taxon>Pezizomycotina</taxon>
        <taxon>Sordariomycetes</taxon>
        <taxon>Xylariomycetidae</taxon>
        <taxon>Xylariales</taxon>
        <taxon>Xylariaceae</taxon>
        <taxon>Xylaria</taxon>
    </lineage>
</organism>
<evidence type="ECO:0000256" key="4">
    <source>
        <dbReference type="SAM" id="MobiDB-lite"/>
    </source>
</evidence>
<evidence type="ECO:0000313" key="6">
    <source>
        <dbReference type="Proteomes" id="UP001305414"/>
    </source>
</evidence>
<evidence type="ECO:0000256" key="1">
    <source>
        <dbReference type="ARBA" id="ARBA00022737"/>
    </source>
</evidence>
<dbReference type="Pfam" id="PF12796">
    <property type="entry name" value="Ank_2"/>
    <property type="match status" value="1"/>
</dbReference>
<keyword evidence="1" id="KW-0677">Repeat</keyword>
<dbReference type="PROSITE" id="PS50297">
    <property type="entry name" value="ANK_REP_REGION"/>
    <property type="match status" value="2"/>
</dbReference>
<comment type="caution">
    <text evidence="5">The sequence shown here is derived from an EMBL/GenBank/DDBJ whole genome shotgun (WGS) entry which is preliminary data.</text>
</comment>
<dbReference type="SUPFAM" id="SSF48403">
    <property type="entry name" value="Ankyrin repeat"/>
    <property type="match status" value="2"/>
</dbReference>
<dbReference type="SMART" id="SM00248">
    <property type="entry name" value="ANK"/>
    <property type="match status" value="10"/>
</dbReference>
<keyword evidence="2 3" id="KW-0040">ANK repeat</keyword>
<evidence type="ECO:0008006" key="7">
    <source>
        <dbReference type="Google" id="ProtNLM"/>
    </source>
</evidence>
<accession>A0AAN7Z6R7</accession>
<dbReference type="PROSITE" id="PS50088">
    <property type="entry name" value="ANK_REPEAT"/>
    <property type="match status" value="4"/>
</dbReference>